<sequence>ASICRKVARKVAEGKETMTRVTSKNVEKYLGPHKIFRDQLLKKDQVGVTTGVAWTAAGGDILFVEATKAKGKGILSLTGLLGDVMKESAQAALTYARVHAKEFGIDNRMFSQNDFHIHVPEGAIPKDGPSAGVTMATSLISICTDQKVKCDVAMTGEITLRGYVLPVGGIKEKVLAARRAGVKKMILPLLCKKDLIDIPKKVIKEIEFIFVEEVNEVFEHALVGGNMKPRTSHENT</sequence>
<evidence type="ECO:0000256" key="2">
    <source>
        <dbReference type="ARBA" id="ARBA00022825"/>
    </source>
</evidence>
<gene>
    <name evidence="4" type="ORF">S12H4_52895</name>
</gene>
<dbReference type="GO" id="GO:0005524">
    <property type="term" value="F:ATP binding"/>
    <property type="evidence" value="ECO:0007669"/>
    <property type="project" value="InterPro"/>
</dbReference>
<dbReference type="SUPFAM" id="SSF54211">
    <property type="entry name" value="Ribosomal protein S5 domain 2-like"/>
    <property type="match status" value="1"/>
</dbReference>
<organism evidence="4">
    <name type="scientific">marine sediment metagenome</name>
    <dbReference type="NCBI Taxonomy" id="412755"/>
    <lineage>
        <taxon>unclassified sequences</taxon>
        <taxon>metagenomes</taxon>
        <taxon>ecological metagenomes</taxon>
    </lineage>
</organism>
<dbReference type="InterPro" id="IPR027065">
    <property type="entry name" value="Lon_Prtase"/>
</dbReference>
<feature type="non-terminal residue" evidence="4">
    <location>
        <position position="1"/>
    </location>
</feature>
<keyword evidence="2" id="KW-0645">Protease</keyword>
<dbReference type="Gene3D" id="3.30.230.10">
    <property type="match status" value="1"/>
</dbReference>
<dbReference type="AlphaFoldDB" id="X1U251"/>
<protein>
    <recommendedName>
        <fullName evidence="3">Lon proteolytic domain-containing protein</fullName>
    </recommendedName>
</protein>
<dbReference type="PRINTS" id="PR00830">
    <property type="entry name" value="ENDOLAPTASE"/>
</dbReference>
<evidence type="ECO:0000256" key="1">
    <source>
        <dbReference type="ARBA" id="ARBA00022801"/>
    </source>
</evidence>
<dbReference type="GO" id="GO:0004252">
    <property type="term" value="F:serine-type endopeptidase activity"/>
    <property type="evidence" value="ECO:0007669"/>
    <property type="project" value="InterPro"/>
</dbReference>
<dbReference type="PROSITE" id="PS51786">
    <property type="entry name" value="LON_PROTEOLYTIC"/>
    <property type="match status" value="1"/>
</dbReference>
<dbReference type="InterPro" id="IPR020568">
    <property type="entry name" value="Ribosomal_Su5_D2-typ_SF"/>
</dbReference>
<dbReference type="PANTHER" id="PTHR10046">
    <property type="entry name" value="ATP DEPENDENT LON PROTEASE FAMILY MEMBER"/>
    <property type="match status" value="1"/>
</dbReference>
<evidence type="ECO:0000313" key="4">
    <source>
        <dbReference type="EMBL" id="GAJ11579.1"/>
    </source>
</evidence>
<evidence type="ECO:0000259" key="3">
    <source>
        <dbReference type="PROSITE" id="PS51786"/>
    </source>
</evidence>
<dbReference type="InterPro" id="IPR008269">
    <property type="entry name" value="Lon_proteolytic"/>
</dbReference>
<dbReference type="InterPro" id="IPR008268">
    <property type="entry name" value="Peptidase_S16_AS"/>
</dbReference>
<feature type="non-terminal residue" evidence="4">
    <location>
        <position position="236"/>
    </location>
</feature>
<dbReference type="EMBL" id="BARW01033605">
    <property type="protein sequence ID" value="GAJ11579.1"/>
    <property type="molecule type" value="Genomic_DNA"/>
</dbReference>
<dbReference type="Pfam" id="PF05362">
    <property type="entry name" value="Lon_C"/>
    <property type="match status" value="1"/>
</dbReference>
<dbReference type="GO" id="GO:0004176">
    <property type="term" value="F:ATP-dependent peptidase activity"/>
    <property type="evidence" value="ECO:0007669"/>
    <property type="project" value="InterPro"/>
</dbReference>
<dbReference type="GO" id="GO:0030163">
    <property type="term" value="P:protein catabolic process"/>
    <property type="evidence" value="ECO:0007669"/>
    <property type="project" value="InterPro"/>
</dbReference>
<dbReference type="PROSITE" id="PS01046">
    <property type="entry name" value="LON_SER"/>
    <property type="match status" value="1"/>
</dbReference>
<reference evidence="4" key="1">
    <citation type="journal article" date="2014" name="Front. Microbiol.">
        <title>High frequency of phylogenetically diverse reductive dehalogenase-homologous genes in deep subseafloor sedimentary metagenomes.</title>
        <authorList>
            <person name="Kawai M."/>
            <person name="Futagami T."/>
            <person name="Toyoda A."/>
            <person name="Takaki Y."/>
            <person name="Nishi S."/>
            <person name="Hori S."/>
            <person name="Arai W."/>
            <person name="Tsubouchi T."/>
            <person name="Morono Y."/>
            <person name="Uchiyama I."/>
            <person name="Ito T."/>
            <person name="Fujiyama A."/>
            <person name="Inagaki F."/>
            <person name="Takami H."/>
        </authorList>
    </citation>
    <scope>NUCLEOTIDE SEQUENCE</scope>
    <source>
        <strain evidence="4">Expedition CK06-06</strain>
    </source>
</reference>
<accession>X1U251</accession>
<dbReference type="GO" id="GO:0006508">
    <property type="term" value="P:proteolysis"/>
    <property type="evidence" value="ECO:0007669"/>
    <property type="project" value="InterPro"/>
</dbReference>
<keyword evidence="2" id="KW-0720">Serine protease</keyword>
<feature type="domain" description="Lon proteolytic" evidence="3">
    <location>
        <begin position="43"/>
        <end position="224"/>
    </location>
</feature>
<dbReference type="InterPro" id="IPR014721">
    <property type="entry name" value="Ribsml_uS5_D2-typ_fold_subgr"/>
</dbReference>
<name>X1U251_9ZZZZ</name>
<comment type="caution">
    <text evidence="4">The sequence shown here is derived from an EMBL/GenBank/DDBJ whole genome shotgun (WGS) entry which is preliminary data.</text>
</comment>
<proteinExistence type="predicted"/>
<keyword evidence="1" id="KW-0378">Hydrolase</keyword>